<feature type="transmembrane region" description="Helical" evidence="7">
    <location>
        <begin position="309"/>
        <end position="327"/>
    </location>
</feature>
<dbReference type="AlphaFoldDB" id="A0A4P9C8Q7"/>
<feature type="transmembrane region" description="Helical" evidence="7">
    <location>
        <begin position="347"/>
        <end position="367"/>
    </location>
</feature>
<proteinExistence type="predicted"/>
<feature type="transmembrane region" description="Helical" evidence="7">
    <location>
        <begin position="12"/>
        <end position="30"/>
    </location>
</feature>
<dbReference type="CDD" id="cd06174">
    <property type="entry name" value="MFS"/>
    <property type="match status" value="1"/>
</dbReference>
<sequence length="418" mass="45470">MNQTMSKGKRNLILVLLSFLAGMVFFIPYFRLSYYDQMIRILGLTNTQLGFIGTSVAFINFICYIPSGYMADKFNSKTLLVISAFGMAATSLIYSLLPSYTIILIIHGFFSIFSILTFWSPYLKYLRMLGNESEQGKIFGLSEAFRGVIATVISFLCLWVLGIFTNETLGFQAVIWVNVALFILIAVALIFILPKDIKEASNHSAAAKLRLIDALKLKGTWLTIFVIACGITIYIACTGYLGTYTTQILNLPENIASAISIVRNYIIVFLSGVIGGIIADKLSTKSKAVAIFFACSAAISLFLIFSSQIIALSIILTLVLSLCFNAIKSTYWSVMGEAGIPLEMTGICTGVISCIGFIPEIIVSPVAGSWIDAAAAAGNLQAGFNKIFILIAVAGVLGILASFLVDREWKSAGNKFEN</sequence>
<name>A0A4P9C8Q7_EUBML</name>
<dbReference type="GO" id="GO:0022857">
    <property type="term" value="F:transmembrane transporter activity"/>
    <property type="evidence" value="ECO:0007669"/>
    <property type="project" value="InterPro"/>
</dbReference>
<feature type="transmembrane region" description="Helical" evidence="7">
    <location>
        <begin position="261"/>
        <end position="279"/>
    </location>
</feature>
<evidence type="ECO:0000256" key="7">
    <source>
        <dbReference type="SAM" id="Phobius"/>
    </source>
</evidence>
<dbReference type="Proteomes" id="UP000218387">
    <property type="component" value="Chromosome"/>
</dbReference>
<feature type="transmembrane region" description="Helical" evidence="7">
    <location>
        <begin position="144"/>
        <end position="164"/>
    </location>
</feature>
<dbReference type="PROSITE" id="PS50850">
    <property type="entry name" value="MFS"/>
    <property type="match status" value="1"/>
</dbReference>
<feature type="transmembrane region" description="Helical" evidence="7">
    <location>
        <begin position="220"/>
        <end position="241"/>
    </location>
</feature>
<organism evidence="9 10">
    <name type="scientific">Eubacterium maltosivorans</name>
    <dbReference type="NCBI Taxonomy" id="2041044"/>
    <lineage>
        <taxon>Bacteria</taxon>
        <taxon>Bacillati</taxon>
        <taxon>Bacillota</taxon>
        <taxon>Clostridia</taxon>
        <taxon>Eubacteriales</taxon>
        <taxon>Eubacteriaceae</taxon>
        <taxon>Eubacterium</taxon>
    </lineage>
</organism>
<feature type="transmembrane region" description="Helical" evidence="7">
    <location>
        <begin position="286"/>
        <end position="303"/>
    </location>
</feature>
<feature type="transmembrane region" description="Helical" evidence="7">
    <location>
        <begin position="387"/>
        <end position="405"/>
    </location>
</feature>
<dbReference type="Gene3D" id="1.20.1250.20">
    <property type="entry name" value="MFS general substrate transporter like domains"/>
    <property type="match status" value="2"/>
</dbReference>
<evidence type="ECO:0000256" key="4">
    <source>
        <dbReference type="ARBA" id="ARBA00022692"/>
    </source>
</evidence>
<dbReference type="InterPro" id="IPR036259">
    <property type="entry name" value="MFS_trans_sf"/>
</dbReference>
<dbReference type="RefSeq" id="WP_074617784.1">
    <property type="nucleotide sequence ID" value="NZ_CP029487.1"/>
</dbReference>
<feature type="domain" description="Major facilitator superfamily (MFS) profile" evidence="8">
    <location>
        <begin position="10"/>
        <end position="410"/>
    </location>
</feature>
<keyword evidence="10" id="KW-1185">Reference proteome</keyword>
<gene>
    <name evidence="9" type="ORF">CPZ25_011350</name>
</gene>
<evidence type="ECO:0000256" key="6">
    <source>
        <dbReference type="ARBA" id="ARBA00023136"/>
    </source>
</evidence>
<evidence type="ECO:0000256" key="3">
    <source>
        <dbReference type="ARBA" id="ARBA00022475"/>
    </source>
</evidence>
<evidence type="ECO:0000256" key="2">
    <source>
        <dbReference type="ARBA" id="ARBA00022448"/>
    </source>
</evidence>
<evidence type="ECO:0000256" key="1">
    <source>
        <dbReference type="ARBA" id="ARBA00004651"/>
    </source>
</evidence>
<reference evidence="9 10" key="1">
    <citation type="submission" date="2018-05" db="EMBL/GenBank/DDBJ databases">
        <title>Genome comparison of Eubacterium sp.</title>
        <authorList>
            <person name="Feng Y."/>
            <person name="Sanchez-Andrea I."/>
            <person name="Stams A.J.M."/>
            <person name="De Vos W.M."/>
        </authorList>
    </citation>
    <scope>NUCLEOTIDE SEQUENCE [LARGE SCALE GENOMIC DNA]</scope>
    <source>
        <strain evidence="9 10">YI</strain>
    </source>
</reference>
<evidence type="ECO:0000259" key="8">
    <source>
        <dbReference type="PROSITE" id="PS50850"/>
    </source>
</evidence>
<comment type="subcellular location">
    <subcellularLocation>
        <location evidence="1">Cell membrane</location>
        <topology evidence="1">Multi-pass membrane protein</topology>
    </subcellularLocation>
</comment>
<dbReference type="SUPFAM" id="SSF103473">
    <property type="entry name" value="MFS general substrate transporter"/>
    <property type="match status" value="1"/>
</dbReference>
<dbReference type="InterPro" id="IPR011701">
    <property type="entry name" value="MFS"/>
</dbReference>
<evidence type="ECO:0000256" key="5">
    <source>
        <dbReference type="ARBA" id="ARBA00022989"/>
    </source>
</evidence>
<dbReference type="InterPro" id="IPR020846">
    <property type="entry name" value="MFS_dom"/>
</dbReference>
<dbReference type="InterPro" id="IPR050171">
    <property type="entry name" value="MFS_Transporters"/>
</dbReference>
<keyword evidence="5 7" id="KW-1133">Transmembrane helix</keyword>
<keyword evidence="4 7" id="KW-0812">Transmembrane</keyword>
<dbReference type="KEGG" id="emt:CPZ25_011350"/>
<dbReference type="GO" id="GO:0005886">
    <property type="term" value="C:plasma membrane"/>
    <property type="evidence" value="ECO:0007669"/>
    <property type="project" value="UniProtKB-SubCell"/>
</dbReference>
<feature type="transmembrane region" description="Helical" evidence="7">
    <location>
        <begin position="78"/>
        <end position="96"/>
    </location>
</feature>
<dbReference type="EMBL" id="CP029487">
    <property type="protein sequence ID" value="QCT71900.1"/>
    <property type="molecule type" value="Genomic_DNA"/>
</dbReference>
<dbReference type="PANTHER" id="PTHR23517">
    <property type="entry name" value="RESISTANCE PROTEIN MDTM, PUTATIVE-RELATED-RELATED"/>
    <property type="match status" value="1"/>
</dbReference>
<feature type="transmembrane region" description="Helical" evidence="7">
    <location>
        <begin position="102"/>
        <end position="123"/>
    </location>
</feature>
<keyword evidence="3" id="KW-1003">Cell membrane</keyword>
<evidence type="ECO:0000313" key="9">
    <source>
        <dbReference type="EMBL" id="QCT71900.1"/>
    </source>
</evidence>
<feature type="transmembrane region" description="Helical" evidence="7">
    <location>
        <begin position="170"/>
        <end position="193"/>
    </location>
</feature>
<keyword evidence="2" id="KW-0813">Transport</keyword>
<keyword evidence="6 7" id="KW-0472">Membrane</keyword>
<evidence type="ECO:0000313" key="10">
    <source>
        <dbReference type="Proteomes" id="UP000218387"/>
    </source>
</evidence>
<feature type="transmembrane region" description="Helical" evidence="7">
    <location>
        <begin position="50"/>
        <end position="71"/>
    </location>
</feature>
<protein>
    <submittedName>
        <fullName evidence="9">MFS transporter</fullName>
    </submittedName>
</protein>
<accession>A0A4P9C8Q7</accession>
<dbReference type="PANTHER" id="PTHR23517:SF3">
    <property type="entry name" value="INTEGRAL MEMBRANE TRANSPORT PROTEIN"/>
    <property type="match status" value="1"/>
</dbReference>
<dbReference type="Pfam" id="PF07690">
    <property type="entry name" value="MFS_1"/>
    <property type="match status" value="1"/>
</dbReference>